<reference evidence="1 2" key="1">
    <citation type="submission" date="2017-11" db="EMBL/GenBank/DDBJ databases">
        <authorList>
            <person name="Han C.G."/>
        </authorList>
    </citation>
    <scope>NUCLEOTIDE SEQUENCE [LARGE SCALE GENOMIC DNA]</scope>
    <source>
        <strain evidence="1 2">A2</strain>
    </source>
</reference>
<dbReference type="InterPro" id="IPR010520">
    <property type="entry name" value="FrsA-like"/>
</dbReference>
<dbReference type="Pfam" id="PF06500">
    <property type="entry name" value="FrsA-like"/>
    <property type="match status" value="1"/>
</dbReference>
<protein>
    <submittedName>
        <fullName evidence="1">Fermentation/respiration switch protein</fullName>
    </submittedName>
</protein>
<comment type="caution">
    <text evidence="1">The sequence shown here is derived from an EMBL/GenBank/DDBJ whole genome shotgun (WGS) entry which is preliminary data.</text>
</comment>
<proteinExistence type="predicted"/>
<name>A0A2J4YG28_9ENTR</name>
<evidence type="ECO:0000313" key="2">
    <source>
        <dbReference type="Proteomes" id="UP000234661"/>
    </source>
</evidence>
<sequence length="102" mass="11751">VPEMYLDVLASRLGMHDASDDALRVELNRYSLKVQGLLGRRCPTPMLSGFWKDDPFSPEEESRLITSSSSDGKLLEIPFNPVYRNFDHALRQIARWISHRFS</sequence>
<dbReference type="Gene3D" id="3.40.50.1820">
    <property type="entry name" value="alpha/beta hydrolase"/>
    <property type="match status" value="1"/>
</dbReference>
<dbReference type="Proteomes" id="UP000234661">
    <property type="component" value="Unassembled WGS sequence"/>
</dbReference>
<evidence type="ECO:0000313" key="1">
    <source>
        <dbReference type="EMBL" id="PLM49637.1"/>
    </source>
</evidence>
<organism evidence="1 2">
    <name type="scientific">Klebsiella michiganensis</name>
    <dbReference type="NCBI Taxonomy" id="1134687"/>
    <lineage>
        <taxon>Bacteria</taxon>
        <taxon>Pseudomonadati</taxon>
        <taxon>Pseudomonadota</taxon>
        <taxon>Gammaproteobacteria</taxon>
        <taxon>Enterobacterales</taxon>
        <taxon>Enterobacteriaceae</taxon>
        <taxon>Klebsiella/Raoultella group</taxon>
        <taxon>Klebsiella</taxon>
    </lineage>
</organism>
<gene>
    <name evidence="1" type="primary">frsA</name>
    <name evidence="1" type="ORF">CWM85_33615</name>
</gene>
<dbReference type="AlphaFoldDB" id="A0A2J4YG28"/>
<feature type="non-terminal residue" evidence="1">
    <location>
        <position position="1"/>
    </location>
</feature>
<dbReference type="InterPro" id="IPR029058">
    <property type="entry name" value="AB_hydrolase_fold"/>
</dbReference>
<accession>A0A2J4YG28</accession>
<dbReference type="EMBL" id="PIET01001705">
    <property type="protein sequence ID" value="PLM49637.1"/>
    <property type="molecule type" value="Genomic_DNA"/>
</dbReference>
<reference evidence="1 2" key="2">
    <citation type="submission" date="2018-01" db="EMBL/GenBank/DDBJ databases">
        <title>Genomic study of Klebsiella pneumoniae.</title>
        <authorList>
            <person name="Yang Y."/>
            <person name="Bicalho R."/>
        </authorList>
    </citation>
    <scope>NUCLEOTIDE SEQUENCE [LARGE SCALE GENOMIC DNA]</scope>
    <source>
        <strain evidence="1 2">A2</strain>
    </source>
</reference>